<reference evidence="1" key="1">
    <citation type="submission" date="2022-11" db="EMBL/GenBank/DDBJ databases">
        <authorList>
            <person name="Petersen C."/>
        </authorList>
    </citation>
    <scope>NUCLEOTIDE SEQUENCE</scope>
    <source>
        <strain evidence="1">IBT 30761</strain>
    </source>
</reference>
<dbReference type="EMBL" id="JAPQKI010000009">
    <property type="protein sequence ID" value="KAJ5090514.1"/>
    <property type="molecule type" value="Genomic_DNA"/>
</dbReference>
<dbReference type="RefSeq" id="XP_056472495.1">
    <property type="nucleotide sequence ID" value="XM_056621689.1"/>
</dbReference>
<evidence type="ECO:0000313" key="1">
    <source>
        <dbReference type="EMBL" id="KAJ5090514.1"/>
    </source>
</evidence>
<dbReference type="AlphaFoldDB" id="A0A9W9EYS9"/>
<keyword evidence="2" id="KW-1185">Reference proteome</keyword>
<accession>A0A9W9EYS9</accession>
<name>A0A9W9EYS9_9EURO</name>
<evidence type="ECO:0000313" key="2">
    <source>
        <dbReference type="Proteomes" id="UP001149074"/>
    </source>
</evidence>
<organism evidence="1 2">
    <name type="scientific">Penicillium argentinense</name>
    <dbReference type="NCBI Taxonomy" id="1131581"/>
    <lineage>
        <taxon>Eukaryota</taxon>
        <taxon>Fungi</taxon>
        <taxon>Dikarya</taxon>
        <taxon>Ascomycota</taxon>
        <taxon>Pezizomycotina</taxon>
        <taxon>Eurotiomycetes</taxon>
        <taxon>Eurotiomycetidae</taxon>
        <taxon>Eurotiales</taxon>
        <taxon>Aspergillaceae</taxon>
        <taxon>Penicillium</taxon>
    </lineage>
</organism>
<dbReference type="Proteomes" id="UP001149074">
    <property type="component" value="Unassembled WGS sequence"/>
</dbReference>
<protein>
    <submittedName>
        <fullName evidence="1">Uncharacterized protein</fullName>
    </submittedName>
</protein>
<sequence length="75" mass="8289">MWACMYTTRWVPATYAELVIVIASTFEDDVFLCYLGRAGGPNSKLWLGITGPGRDQRCVQEDGIIARSFGASIEN</sequence>
<dbReference type="GeneID" id="81360668"/>
<comment type="caution">
    <text evidence="1">The sequence shown here is derived from an EMBL/GenBank/DDBJ whole genome shotgun (WGS) entry which is preliminary data.</text>
</comment>
<reference evidence="1" key="2">
    <citation type="journal article" date="2023" name="IMA Fungus">
        <title>Comparative genomic study of the Penicillium genus elucidates a diverse pangenome and 15 lateral gene transfer events.</title>
        <authorList>
            <person name="Petersen C."/>
            <person name="Sorensen T."/>
            <person name="Nielsen M.R."/>
            <person name="Sondergaard T.E."/>
            <person name="Sorensen J.L."/>
            <person name="Fitzpatrick D.A."/>
            <person name="Frisvad J.C."/>
            <person name="Nielsen K.L."/>
        </authorList>
    </citation>
    <scope>NUCLEOTIDE SEQUENCE</scope>
    <source>
        <strain evidence="1">IBT 30761</strain>
    </source>
</reference>
<proteinExistence type="predicted"/>
<gene>
    <name evidence="1" type="ORF">N7532_009198</name>
</gene>